<organism evidence="2 3">
    <name type="scientific">Brotocaccenecus cirricatena</name>
    <dbReference type="NCBI Taxonomy" id="3064195"/>
    <lineage>
        <taxon>Bacteria</taxon>
        <taxon>Bacillati</taxon>
        <taxon>Bacillota</taxon>
        <taxon>Clostridia</taxon>
        <taxon>Eubacteriales</taxon>
        <taxon>Oscillospiraceae</taxon>
        <taxon>Brotocaccenecus</taxon>
    </lineage>
</organism>
<sequence>MDSKLMTFENAAFGKIRTITIDGEPWFVAVDVCKALQIANSRDALTRIDDDEKGVVLTDTLGGKQEVTIVNEPGLYTLVLSSRKPEAKAFKRWITHEVIPAIRKHGGYMTKSLLEQVLENPNLIYEFARRMLEEQQKNERLRQELDRAKPKADYYDAFIHPESCTNIRATAKELKVPEKMFTAFLIRKRYLYRAPSGSLMPYAKAADDGLFFVKDYIAVNGHQGVYTLVTPKGKALFLSMLGEIA</sequence>
<dbReference type="EMBL" id="JAJEPW010000055">
    <property type="protein sequence ID" value="MCC2130572.1"/>
    <property type="molecule type" value="Genomic_DNA"/>
</dbReference>
<dbReference type="Pfam" id="PF03374">
    <property type="entry name" value="ANT"/>
    <property type="match status" value="1"/>
</dbReference>
<dbReference type="PANTHER" id="PTHR36180:SF2">
    <property type="entry name" value="BRO FAMILY PROTEIN"/>
    <property type="match status" value="1"/>
</dbReference>
<dbReference type="PROSITE" id="PS51750">
    <property type="entry name" value="BRO_N"/>
    <property type="match status" value="1"/>
</dbReference>
<accession>A0AAE3AH93</accession>
<reference evidence="2" key="1">
    <citation type="submission" date="2021-10" db="EMBL/GenBank/DDBJ databases">
        <title>Anaerobic single-cell dispensing facilitates the cultivation of human gut bacteria.</title>
        <authorList>
            <person name="Afrizal A."/>
        </authorList>
    </citation>
    <scope>NUCLEOTIDE SEQUENCE</scope>
    <source>
        <strain evidence="2">CLA-AA-H272</strain>
    </source>
</reference>
<dbReference type="GO" id="GO:0003677">
    <property type="term" value="F:DNA binding"/>
    <property type="evidence" value="ECO:0007669"/>
    <property type="project" value="InterPro"/>
</dbReference>
<dbReference type="InterPro" id="IPR005039">
    <property type="entry name" value="Ant_C"/>
</dbReference>
<dbReference type="AlphaFoldDB" id="A0AAE3AH93"/>
<feature type="domain" description="Bro-N" evidence="1">
    <location>
        <begin position="5"/>
        <end position="106"/>
    </location>
</feature>
<dbReference type="RefSeq" id="WP_302929728.1">
    <property type="nucleotide sequence ID" value="NZ_JAJEPW010000055.1"/>
</dbReference>
<dbReference type="Pfam" id="PF02498">
    <property type="entry name" value="Bro-N"/>
    <property type="match status" value="1"/>
</dbReference>
<keyword evidence="3" id="KW-1185">Reference proteome</keyword>
<gene>
    <name evidence="2" type="ORF">LKD37_13795</name>
</gene>
<protein>
    <submittedName>
        <fullName evidence="2">Phage antirepressor KilAC domain-containing protein</fullName>
    </submittedName>
</protein>
<evidence type="ECO:0000313" key="2">
    <source>
        <dbReference type="EMBL" id="MCC2130572.1"/>
    </source>
</evidence>
<comment type="caution">
    <text evidence="2">The sequence shown here is derived from an EMBL/GenBank/DDBJ whole genome shotgun (WGS) entry which is preliminary data.</text>
</comment>
<dbReference type="PANTHER" id="PTHR36180">
    <property type="entry name" value="DNA-BINDING PROTEIN-RELATED-RELATED"/>
    <property type="match status" value="1"/>
</dbReference>
<name>A0AAE3AH93_9FIRM</name>
<evidence type="ECO:0000313" key="3">
    <source>
        <dbReference type="Proteomes" id="UP001199319"/>
    </source>
</evidence>
<proteinExistence type="predicted"/>
<dbReference type="Proteomes" id="UP001199319">
    <property type="component" value="Unassembled WGS sequence"/>
</dbReference>
<dbReference type="InterPro" id="IPR003497">
    <property type="entry name" value="BRO_N_domain"/>
</dbReference>
<evidence type="ECO:0000259" key="1">
    <source>
        <dbReference type="PROSITE" id="PS51750"/>
    </source>
</evidence>
<dbReference type="SMART" id="SM01040">
    <property type="entry name" value="Bro-N"/>
    <property type="match status" value="1"/>
</dbReference>